<keyword evidence="1" id="KW-0472">Membrane</keyword>
<keyword evidence="3" id="KW-1185">Reference proteome</keyword>
<evidence type="ECO:0000313" key="2">
    <source>
        <dbReference type="EMBL" id="QDU59347.1"/>
    </source>
</evidence>
<dbReference type="RefSeq" id="WP_145253465.1">
    <property type="nucleotide sequence ID" value="NZ_CP036279.1"/>
</dbReference>
<sequence length="210" mass="23394">MSQSAKGGGIARWFSRLENYLFLVEDVRDDERYQHALVQCEDTRPQKSDDDYAWVLDCAHIAYRNQVERLNQLNLKALAMLRHFGVGLLFITITAGLGSMRYSEWVGVLLLAPIFIAIAGGYYSMRSLRPHAMFGYPDMEQMRQAIDSETAPEAPRGALVAQVNLATIGMLLTVEQREDDLKQAIALYGIAVASLVGVFIILVIATAIIL</sequence>
<reference evidence="2 3" key="1">
    <citation type="submission" date="2019-02" db="EMBL/GenBank/DDBJ databases">
        <title>Deep-cultivation of Planctomycetes and their phenomic and genomic characterization uncovers novel biology.</title>
        <authorList>
            <person name="Wiegand S."/>
            <person name="Jogler M."/>
            <person name="Boedeker C."/>
            <person name="Pinto D."/>
            <person name="Vollmers J."/>
            <person name="Rivas-Marin E."/>
            <person name="Kohn T."/>
            <person name="Peeters S.H."/>
            <person name="Heuer A."/>
            <person name="Rast P."/>
            <person name="Oberbeckmann S."/>
            <person name="Bunk B."/>
            <person name="Jeske O."/>
            <person name="Meyerdierks A."/>
            <person name="Storesund J.E."/>
            <person name="Kallscheuer N."/>
            <person name="Luecker S."/>
            <person name="Lage O.M."/>
            <person name="Pohl T."/>
            <person name="Merkel B.J."/>
            <person name="Hornburger P."/>
            <person name="Mueller R.-W."/>
            <person name="Bruemmer F."/>
            <person name="Labrenz M."/>
            <person name="Spormann A.M."/>
            <person name="Op den Camp H."/>
            <person name="Overmann J."/>
            <person name="Amann R."/>
            <person name="Jetten M.S.M."/>
            <person name="Mascher T."/>
            <person name="Medema M.H."/>
            <person name="Devos D.P."/>
            <person name="Kaster A.-K."/>
            <person name="Ovreas L."/>
            <person name="Rohde M."/>
            <person name="Galperin M.Y."/>
            <person name="Jogler C."/>
        </authorList>
    </citation>
    <scope>NUCLEOTIDE SEQUENCE [LARGE SCALE GENOMIC DNA]</scope>
    <source>
        <strain evidence="2 3">Pan216</strain>
    </source>
</reference>
<dbReference type="Proteomes" id="UP000317093">
    <property type="component" value="Chromosome"/>
</dbReference>
<feature type="transmembrane region" description="Helical" evidence="1">
    <location>
        <begin position="185"/>
        <end position="209"/>
    </location>
</feature>
<protein>
    <submittedName>
        <fullName evidence="2">Uncharacterized protein</fullName>
    </submittedName>
</protein>
<feature type="transmembrane region" description="Helical" evidence="1">
    <location>
        <begin position="79"/>
        <end position="99"/>
    </location>
</feature>
<proteinExistence type="predicted"/>
<gene>
    <name evidence="2" type="ORF">Pan216_01750</name>
</gene>
<feature type="transmembrane region" description="Helical" evidence="1">
    <location>
        <begin position="105"/>
        <end position="123"/>
    </location>
</feature>
<keyword evidence="1" id="KW-0812">Transmembrane</keyword>
<name>A0A518AX85_9BACT</name>
<evidence type="ECO:0000256" key="1">
    <source>
        <dbReference type="SAM" id="Phobius"/>
    </source>
</evidence>
<dbReference type="KEGG" id="knv:Pan216_01750"/>
<dbReference type="EMBL" id="CP036279">
    <property type="protein sequence ID" value="QDU59347.1"/>
    <property type="molecule type" value="Genomic_DNA"/>
</dbReference>
<evidence type="ECO:0000313" key="3">
    <source>
        <dbReference type="Proteomes" id="UP000317093"/>
    </source>
</evidence>
<keyword evidence="1" id="KW-1133">Transmembrane helix</keyword>
<accession>A0A518AX85</accession>
<dbReference type="AlphaFoldDB" id="A0A518AX85"/>
<organism evidence="2 3">
    <name type="scientific">Kolteria novifilia</name>
    <dbReference type="NCBI Taxonomy" id="2527975"/>
    <lineage>
        <taxon>Bacteria</taxon>
        <taxon>Pseudomonadati</taxon>
        <taxon>Planctomycetota</taxon>
        <taxon>Planctomycetia</taxon>
        <taxon>Kolteriales</taxon>
        <taxon>Kolteriaceae</taxon>
        <taxon>Kolteria</taxon>
    </lineage>
</organism>